<protein>
    <submittedName>
        <fullName evidence="3">Uncharacterized protein</fullName>
    </submittedName>
</protein>
<keyword evidence="1" id="KW-0175">Coiled coil</keyword>
<keyword evidence="4" id="KW-1185">Reference proteome</keyword>
<gene>
    <name evidence="3" type="ORF">MYF79_26020</name>
</gene>
<dbReference type="RefSeq" id="WP_247810810.1">
    <property type="nucleotide sequence ID" value="NZ_CP095855.1"/>
</dbReference>
<sequence length="716" mass="79999">MEKTLLLLLMICCNIAAKAQDKQVITADFTLWPDTLKAEEKLGLTFDRNVVFSIIHITGNDLKKFLKASVITSDSSSATLEELMPKGLVKVDTSGNKVQIFMADIRQKEGFERGTINAVLVKDKVKVTVPVKPETHISESVPAEPQRIETPVDKDLLYLFIPTPEMEAAWAGKIVPQQSVKLNYHTRWAIVYDFSKEDPVSIYKRLNKVLGNTCDGVVMEAQRGGKKNKLSGVLKEINELDKELTGFQLKTTDSRATLRLNTIKKDFQDVSQQISAATTEEQLNAIAQKLDLLKKELDITKALYPAVQFAATGSNVLPPQCDNIYKIKEVRKLSPTVNRSLLIVVPHYHPYRDSIVLSADYGDRFLDDAALFNRTFIASTGAGAAGEEGKKAAALEEQKGAAGGIKNGMKTFDLFKELRIELERYANEKMKQERLDVEMVENGVAYIKERMTTLLGITDFTATGILKAAELKLKDIDKDQQEEYFKVVHEAVDLFLKIAGYKRYDNHNLLIENKDLISLTLNRYHDGKLVTMNKETVRKYYTAGGVKVDFSVGLFGSSLVNKDFITKTEWFNDTTYVRRDNGTIDSSRISSIDSVQRKRILNKDVGNFNIGPAILTHIYWRSGTDVNFSATAGIAINQQALPRYLFGGSVMFGRDSRWVFSSGVALGPVKDLDGGYKTGDVIELNELSTIPLKDVWKSAWFLSLTFNMGGFNVGGR</sequence>
<reference evidence="3 4" key="1">
    <citation type="submission" date="2022-04" db="EMBL/GenBank/DDBJ databases">
        <title>The arsenic-methylating capacity of Chitinophaga filiformis YT5 during chitin decomposition.</title>
        <authorList>
            <person name="Chen G."/>
            <person name="Liang Y."/>
        </authorList>
    </citation>
    <scope>NUCLEOTIDE SEQUENCE [LARGE SCALE GENOMIC DNA]</scope>
    <source>
        <strain evidence="3 4">YT5</strain>
    </source>
</reference>
<organism evidence="3 4">
    <name type="scientific">Chitinophaga filiformis</name>
    <name type="common">Myxococcus filiformis</name>
    <name type="synonym">Flexibacter filiformis</name>
    <dbReference type="NCBI Taxonomy" id="104663"/>
    <lineage>
        <taxon>Bacteria</taxon>
        <taxon>Pseudomonadati</taxon>
        <taxon>Bacteroidota</taxon>
        <taxon>Chitinophagia</taxon>
        <taxon>Chitinophagales</taxon>
        <taxon>Chitinophagaceae</taxon>
        <taxon>Chitinophaga</taxon>
    </lineage>
</organism>
<feature type="chain" id="PRO_5045267591" evidence="2">
    <location>
        <begin position="20"/>
        <end position="716"/>
    </location>
</feature>
<evidence type="ECO:0000256" key="1">
    <source>
        <dbReference type="SAM" id="Coils"/>
    </source>
</evidence>
<feature type="coiled-coil region" evidence="1">
    <location>
        <begin position="276"/>
        <end position="303"/>
    </location>
</feature>
<evidence type="ECO:0000313" key="4">
    <source>
        <dbReference type="Proteomes" id="UP000830198"/>
    </source>
</evidence>
<evidence type="ECO:0000313" key="3">
    <source>
        <dbReference type="EMBL" id="UPK68416.1"/>
    </source>
</evidence>
<name>A0ABY4I125_CHIFI</name>
<dbReference type="EMBL" id="CP095855">
    <property type="protein sequence ID" value="UPK68416.1"/>
    <property type="molecule type" value="Genomic_DNA"/>
</dbReference>
<proteinExistence type="predicted"/>
<feature type="signal peptide" evidence="2">
    <location>
        <begin position="1"/>
        <end position="19"/>
    </location>
</feature>
<evidence type="ECO:0000256" key="2">
    <source>
        <dbReference type="SAM" id="SignalP"/>
    </source>
</evidence>
<accession>A0ABY4I125</accession>
<keyword evidence="2" id="KW-0732">Signal</keyword>
<dbReference type="Proteomes" id="UP000830198">
    <property type="component" value="Chromosome"/>
</dbReference>